<dbReference type="Gene3D" id="3.30.1330.30">
    <property type="match status" value="1"/>
</dbReference>
<evidence type="ECO:0000313" key="2">
    <source>
        <dbReference type="Proteomes" id="UP000267250"/>
    </source>
</evidence>
<dbReference type="Pfam" id="PF07997">
    <property type="entry name" value="DUF1694"/>
    <property type="match status" value="1"/>
</dbReference>
<gene>
    <name evidence="1" type="ORF">BBF96_11645</name>
</gene>
<accession>A0A3S9T054</accession>
<organism evidence="1 2">
    <name type="scientific">Anoxybacter fermentans</name>
    <dbReference type="NCBI Taxonomy" id="1323375"/>
    <lineage>
        <taxon>Bacteria</taxon>
        <taxon>Bacillati</taxon>
        <taxon>Bacillota</taxon>
        <taxon>Clostridia</taxon>
        <taxon>Halanaerobiales</taxon>
        <taxon>Anoxybacter</taxon>
    </lineage>
</organism>
<dbReference type="KEGG" id="aft:BBF96_11645"/>
<dbReference type="Proteomes" id="UP000267250">
    <property type="component" value="Chromosome"/>
</dbReference>
<dbReference type="InterPro" id="IPR012543">
    <property type="entry name" value="DUF1694"/>
</dbReference>
<proteinExistence type="predicted"/>
<evidence type="ECO:0008006" key="3">
    <source>
        <dbReference type="Google" id="ProtNLM"/>
    </source>
</evidence>
<name>A0A3S9T054_9FIRM</name>
<protein>
    <recommendedName>
        <fullName evidence="3">DUF1694 domain-containing protein</fullName>
    </recommendedName>
</protein>
<dbReference type="InterPro" id="IPR029064">
    <property type="entry name" value="Ribosomal_eL30-like_sf"/>
</dbReference>
<keyword evidence="2" id="KW-1185">Reference proteome</keyword>
<dbReference type="EMBL" id="CP016379">
    <property type="protein sequence ID" value="AZR73986.1"/>
    <property type="molecule type" value="Genomic_DNA"/>
</dbReference>
<evidence type="ECO:0000313" key="1">
    <source>
        <dbReference type="EMBL" id="AZR73986.1"/>
    </source>
</evidence>
<dbReference type="SUPFAM" id="SSF160515">
    <property type="entry name" value="YueI-like"/>
    <property type="match status" value="1"/>
</dbReference>
<dbReference type="OrthoDB" id="95278at2"/>
<sequence>MGGNGMVERKSNLEKTVEYGLYGTPELKKEERLRYLGEFRERVLKALTVEQVEEPGVYPEILDALCDPRASKLILRRDIDLERARDYLELAKKKKVAFKRVDSPKFKGDIGLVVVSSNAVDESHILVEDRKERLRALGLSEDLINAVGKKLCLKCWNKIETLYPKELINYRRITWLESLTGTRCAVCSRKK</sequence>
<dbReference type="AlphaFoldDB" id="A0A3S9T054"/>
<reference evidence="1 2" key="1">
    <citation type="submission" date="2016-07" db="EMBL/GenBank/DDBJ databases">
        <title>Genome and transcriptome analysis of iron-reducing fermentative bacteria Anoxybacter fermentans.</title>
        <authorList>
            <person name="Zeng X."/>
            <person name="Shao Z."/>
        </authorList>
    </citation>
    <scope>NUCLEOTIDE SEQUENCE [LARGE SCALE GENOMIC DNA]</scope>
    <source>
        <strain evidence="1 2">DY22613</strain>
    </source>
</reference>